<feature type="transmembrane region" description="Helical" evidence="1">
    <location>
        <begin position="80"/>
        <end position="100"/>
    </location>
</feature>
<accession>A0A367RMV2</accession>
<evidence type="ECO:0000313" key="3">
    <source>
        <dbReference type="Proteomes" id="UP000252107"/>
    </source>
</evidence>
<name>A0A367RMV2_9NOSO</name>
<gene>
    <name evidence="2" type="ORF">A6770_14745</name>
</gene>
<keyword evidence="1" id="KW-1133">Transmembrane helix</keyword>
<sequence>MESVQKVSQDLSLAKQKISEQLEPTVPEEFKKDILTKLRGGFFLVLGYLLSPLCWWNDLLFNLPIAYGFGYVCSLLSPKLLVPGSIIGYWLTNIVGILLMQVGSADIFQKESKERNLKKELLTGLVSSTVFTLVVIVLMQLKILDAPALFSNN</sequence>
<keyword evidence="3" id="KW-1185">Reference proteome</keyword>
<keyword evidence="1" id="KW-0472">Membrane</keyword>
<protein>
    <submittedName>
        <fullName evidence="2">Uncharacterized protein</fullName>
    </submittedName>
</protein>
<dbReference type="Pfam" id="PF25937">
    <property type="entry name" value="DUF7980"/>
    <property type="match status" value="1"/>
</dbReference>
<reference evidence="2" key="1">
    <citation type="submission" date="2016-04" db="EMBL/GenBank/DDBJ databases">
        <authorList>
            <person name="Tabuchi Yagui T.R."/>
        </authorList>
    </citation>
    <scope>NUCLEOTIDE SEQUENCE [LARGE SCALE GENOMIC DNA]</scope>
    <source>
        <strain evidence="2">NIES-26</strain>
    </source>
</reference>
<feature type="transmembrane region" description="Helical" evidence="1">
    <location>
        <begin position="41"/>
        <end position="60"/>
    </location>
</feature>
<organism evidence="2 3">
    <name type="scientific">Nostoc minutum NIES-26</name>
    <dbReference type="NCBI Taxonomy" id="1844469"/>
    <lineage>
        <taxon>Bacteria</taxon>
        <taxon>Bacillati</taxon>
        <taxon>Cyanobacteriota</taxon>
        <taxon>Cyanophyceae</taxon>
        <taxon>Nostocales</taxon>
        <taxon>Nostocaceae</taxon>
        <taxon>Nostoc</taxon>
    </lineage>
</organism>
<evidence type="ECO:0000256" key="1">
    <source>
        <dbReference type="SAM" id="Phobius"/>
    </source>
</evidence>
<comment type="caution">
    <text evidence="2">The sequence shown here is derived from an EMBL/GenBank/DDBJ whole genome shotgun (WGS) entry which is preliminary data.</text>
</comment>
<dbReference type="InterPro" id="IPR058286">
    <property type="entry name" value="DUF7980"/>
</dbReference>
<keyword evidence="1" id="KW-0812">Transmembrane</keyword>
<feature type="transmembrane region" description="Helical" evidence="1">
    <location>
        <begin position="121"/>
        <end position="141"/>
    </location>
</feature>
<evidence type="ECO:0000313" key="2">
    <source>
        <dbReference type="EMBL" id="RCJ37379.1"/>
    </source>
</evidence>
<dbReference type="Proteomes" id="UP000252107">
    <property type="component" value="Unassembled WGS sequence"/>
</dbReference>
<dbReference type="AlphaFoldDB" id="A0A367RMV2"/>
<dbReference type="EMBL" id="LXQD01000120">
    <property type="protein sequence ID" value="RCJ37379.1"/>
    <property type="molecule type" value="Genomic_DNA"/>
</dbReference>
<proteinExistence type="predicted"/>